<comment type="similarity">
    <text evidence="2">Belongs to the class-IV pyridoxal-phosphate-dependent aminotransferase family.</text>
</comment>
<comment type="caution">
    <text evidence="4">The sequence shown here is derived from an EMBL/GenBank/DDBJ whole genome shotgun (WGS) entry which is preliminary data.</text>
</comment>
<dbReference type="InterPro" id="IPR005786">
    <property type="entry name" value="B_amino_transII"/>
</dbReference>
<dbReference type="GO" id="GO:0009099">
    <property type="term" value="P:L-valine biosynthetic process"/>
    <property type="evidence" value="ECO:0007669"/>
    <property type="project" value="TreeGrafter"/>
</dbReference>
<sequence length="112" mass="12425">MTFESRHYSFTGIKFVTPPFDDKILPGVTRDSLLSLLQTHLDGSQQLHGLPPSFEVSERPITMSEIVDRSKEGNVTEVFGAGTAAIVSSVDHNKYVLLSLKLLIPERKSIKL</sequence>
<proteinExistence type="inferred from homology"/>
<evidence type="ECO:0000256" key="2">
    <source>
        <dbReference type="ARBA" id="ARBA00009320"/>
    </source>
</evidence>
<dbReference type="InterPro" id="IPR043132">
    <property type="entry name" value="BCAT-like_C"/>
</dbReference>
<comment type="cofactor">
    <cofactor evidence="1">
        <name>pyridoxal 5'-phosphate</name>
        <dbReference type="ChEBI" id="CHEBI:597326"/>
    </cofactor>
</comment>
<dbReference type="GO" id="GO:0005739">
    <property type="term" value="C:mitochondrion"/>
    <property type="evidence" value="ECO:0007669"/>
    <property type="project" value="TreeGrafter"/>
</dbReference>
<dbReference type="OrthoDB" id="1732691at2759"/>
<dbReference type="Gene3D" id="3.20.10.10">
    <property type="entry name" value="D-amino Acid Aminotransferase, subunit A, domain 2"/>
    <property type="match status" value="1"/>
</dbReference>
<protein>
    <submittedName>
        <fullName evidence="4">Uncharacterized protein</fullName>
    </submittedName>
</protein>
<dbReference type="EMBL" id="AVOT02085820">
    <property type="protein sequence ID" value="MBW0570206.1"/>
    <property type="molecule type" value="Genomic_DNA"/>
</dbReference>
<dbReference type="AlphaFoldDB" id="A0A9Q3JY61"/>
<gene>
    <name evidence="4" type="ORF">O181_109921</name>
</gene>
<dbReference type="InterPro" id="IPR036038">
    <property type="entry name" value="Aminotransferase-like"/>
</dbReference>
<evidence type="ECO:0000313" key="4">
    <source>
        <dbReference type="EMBL" id="MBW0570206.1"/>
    </source>
</evidence>
<keyword evidence="3" id="KW-0663">Pyridoxal phosphate</keyword>
<dbReference type="SUPFAM" id="SSF56752">
    <property type="entry name" value="D-aminoacid aminotransferase-like PLP-dependent enzymes"/>
    <property type="match status" value="1"/>
</dbReference>
<organism evidence="4 5">
    <name type="scientific">Austropuccinia psidii MF-1</name>
    <dbReference type="NCBI Taxonomy" id="1389203"/>
    <lineage>
        <taxon>Eukaryota</taxon>
        <taxon>Fungi</taxon>
        <taxon>Dikarya</taxon>
        <taxon>Basidiomycota</taxon>
        <taxon>Pucciniomycotina</taxon>
        <taxon>Pucciniomycetes</taxon>
        <taxon>Pucciniales</taxon>
        <taxon>Sphaerophragmiaceae</taxon>
        <taxon>Austropuccinia</taxon>
    </lineage>
</organism>
<dbReference type="PANTHER" id="PTHR11825:SF44">
    <property type="entry name" value="BRANCHED-CHAIN-AMINO-ACID AMINOTRANSFERASE"/>
    <property type="match status" value="1"/>
</dbReference>
<name>A0A9Q3JY61_9BASI</name>
<dbReference type="Proteomes" id="UP000765509">
    <property type="component" value="Unassembled WGS sequence"/>
</dbReference>
<evidence type="ECO:0000256" key="3">
    <source>
        <dbReference type="ARBA" id="ARBA00022898"/>
    </source>
</evidence>
<dbReference type="GO" id="GO:0009098">
    <property type="term" value="P:L-leucine biosynthetic process"/>
    <property type="evidence" value="ECO:0007669"/>
    <property type="project" value="TreeGrafter"/>
</dbReference>
<accession>A0A9Q3JY61</accession>
<evidence type="ECO:0000256" key="1">
    <source>
        <dbReference type="ARBA" id="ARBA00001933"/>
    </source>
</evidence>
<dbReference type="PANTHER" id="PTHR11825">
    <property type="entry name" value="SUBGROUP IIII AMINOTRANSFERASE"/>
    <property type="match status" value="1"/>
</dbReference>
<keyword evidence="5" id="KW-1185">Reference proteome</keyword>
<dbReference type="GO" id="GO:0004084">
    <property type="term" value="F:branched-chain-amino-acid transaminase activity"/>
    <property type="evidence" value="ECO:0007669"/>
    <property type="project" value="InterPro"/>
</dbReference>
<evidence type="ECO:0000313" key="5">
    <source>
        <dbReference type="Proteomes" id="UP000765509"/>
    </source>
</evidence>
<reference evidence="4" key="1">
    <citation type="submission" date="2021-03" db="EMBL/GenBank/DDBJ databases">
        <title>Draft genome sequence of rust myrtle Austropuccinia psidii MF-1, a brazilian biotype.</title>
        <authorList>
            <person name="Quecine M.C."/>
            <person name="Pachon D.M.R."/>
            <person name="Bonatelli M.L."/>
            <person name="Correr F.H."/>
            <person name="Franceschini L.M."/>
            <person name="Leite T.F."/>
            <person name="Margarido G.R.A."/>
            <person name="Almeida C.A."/>
            <person name="Ferrarezi J.A."/>
            <person name="Labate C.A."/>
        </authorList>
    </citation>
    <scope>NUCLEOTIDE SEQUENCE</scope>
    <source>
        <strain evidence="4">MF-1</strain>
    </source>
</reference>